<sequence>MIWKKSVDLQLINKMNANTAVAQLGIEVTAVTDTSLVARMPVDHRTRQPFGLLHGGASVLLAETAGSIAGNLCVDEHSYCVGLDINANHLAAVKAGWVTATAVPVKLGSRVQVWQIDSVDDSGRAVCAARLTLLVQRQ</sequence>
<dbReference type="Proteomes" id="UP000295793">
    <property type="component" value="Unassembled WGS sequence"/>
</dbReference>
<dbReference type="InterPro" id="IPR029069">
    <property type="entry name" value="HotDog_dom_sf"/>
</dbReference>
<dbReference type="AlphaFoldDB" id="A0A4V2UJE0"/>
<dbReference type="PANTHER" id="PTHR43240">
    <property type="entry name" value="1,4-DIHYDROXY-2-NAPHTHOYL-COA THIOESTERASE 1"/>
    <property type="match status" value="1"/>
</dbReference>
<evidence type="ECO:0000313" key="4">
    <source>
        <dbReference type="EMBL" id="TCS39730.1"/>
    </source>
</evidence>
<dbReference type="InterPro" id="IPR003736">
    <property type="entry name" value="PAAI_dom"/>
</dbReference>
<dbReference type="Gene3D" id="3.10.129.10">
    <property type="entry name" value="Hotdog Thioesterase"/>
    <property type="match status" value="1"/>
</dbReference>
<protein>
    <submittedName>
        <fullName evidence="4">Uncharacterized protein (TIGR00369 family)</fullName>
    </submittedName>
</protein>
<evidence type="ECO:0000256" key="2">
    <source>
        <dbReference type="ARBA" id="ARBA00022801"/>
    </source>
</evidence>
<name>A0A4V2UJE0_9GAMM</name>
<feature type="domain" description="Thioesterase" evidence="3">
    <location>
        <begin position="50"/>
        <end position="127"/>
    </location>
</feature>
<dbReference type="Pfam" id="PF03061">
    <property type="entry name" value="4HBT"/>
    <property type="match status" value="1"/>
</dbReference>
<keyword evidence="5" id="KW-1185">Reference proteome</keyword>
<dbReference type="NCBIfam" id="TIGR00369">
    <property type="entry name" value="unchar_dom_1"/>
    <property type="match status" value="1"/>
</dbReference>
<comment type="caution">
    <text evidence="4">The sequence shown here is derived from an EMBL/GenBank/DDBJ whole genome shotgun (WGS) entry which is preliminary data.</text>
</comment>
<evidence type="ECO:0000313" key="5">
    <source>
        <dbReference type="Proteomes" id="UP000295793"/>
    </source>
</evidence>
<accession>A0A4V2UJE0</accession>
<dbReference type="EMBL" id="SLZR01000012">
    <property type="protein sequence ID" value="TCS39730.1"/>
    <property type="molecule type" value="Genomic_DNA"/>
</dbReference>
<evidence type="ECO:0000256" key="1">
    <source>
        <dbReference type="ARBA" id="ARBA00008324"/>
    </source>
</evidence>
<dbReference type="InterPro" id="IPR006683">
    <property type="entry name" value="Thioestr_dom"/>
</dbReference>
<dbReference type="RefSeq" id="WP_132702261.1">
    <property type="nucleotide sequence ID" value="NZ_SLZR01000012.1"/>
</dbReference>
<evidence type="ECO:0000259" key="3">
    <source>
        <dbReference type="Pfam" id="PF03061"/>
    </source>
</evidence>
<dbReference type="GO" id="GO:0005829">
    <property type="term" value="C:cytosol"/>
    <property type="evidence" value="ECO:0007669"/>
    <property type="project" value="TreeGrafter"/>
</dbReference>
<gene>
    <name evidence="4" type="ORF">BCF53_11215</name>
</gene>
<dbReference type="CDD" id="cd03443">
    <property type="entry name" value="PaaI_thioesterase"/>
    <property type="match status" value="1"/>
</dbReference>
<reference evidence="4 5" key="1">
    <citation type="submission" date="2019-03" db="EMBL/GenBank/DDBJ databases">
        <title>Genomic Encyclopedia of Archaeal and Bacterial Type Strains, Phase II (KMG-II): from individual species to whole genera.</title>
        <authorList>
            <person name="Goeker M."/>
        </authorList>
    </citation>
    <scope>NUCLEOTIDE SEQUENCE [LARGE SCALE GENOMIC DNA]</scope>
    <source>
        <strain evidence="4 5">DSM 15388</strain>
    </source>
</reference>
<proteinExistence type="inferred from homology"/>
<dbReference type="PANTHER" id="PTHR43240:SF5">
    <property type="entry name" value="1,4-DIHYDROXY-2-NAPHTHOYL-COA THIOESTERASE 1"/>
    <property type="match status" value="1"/>
</dbReference>
<comment type="similarity">
    <text evidence="1">Belongs to the thioesterase PaaI family.</text>
</comment>
<dbReference type="OrthoDB" id="9798208at2"/>
<dbReference type="GO" id="GO:0061522">
    <property type="term" value="F:1,4-dihydroxy-2-naphthoyl-CoA thioesterase activity"/>
    <property type="evidence" value="ECO:0007669"/>
    <property type="project" value="TreeGrafter"/>
</dbReference>
<keyword evidence="2" id="KW-0378">Hydrolase</keyword>
<dbReference type="SUPFAM" id="SSF54637">
    <property type="entry name" value="Thioesterase/thiol ester dehydrase-isomerase"/>
    <property type="match status" value="1"/>
</dbReference>
<organism evidence="4 5">
    <name type="scientific">Reinekea marinisedimentorum</name>
    <dbReference type="NCBI Taxonomy" id="230495"/>
    <lineage>
        <taxon>Bacteria</taxon>
        <taxon>Pseudomonadati</taxon>
        <taxon>Pseudomonadota</taxon>
        <taxon>Gammaproteobacteria</taxon>
        <taxon>Oceanospirillales</taxon>
        <taxon>Saccharospirillaceae</taxon>
        <taxon>Reinekea</taxon>
    </lineage>
</organism>